<gene>
    <name evidence="3" type="ORF">DXV75_13060</name>
</gene>
<keyword evidence="1" id="KW-0732">Signal</keyword>
<dbReference type="PROSITE" id="PS51257">
    <property type="entry name" value="PROKAR_LIPOPROTEIN"/>
    <property type="match status" value="1"/>
</dbReference>
<keyword evidence="4" id="KW-1185">Reference proteome</keyword>
<evidence type="ECO:0000259" key="2">
    <source>
        <dbReference type="Pfam" id="PF17680"/>
    </source>
</evidence>
<proteinExistence type="predicted"/>
<dbReference type="InterPro" id="IPR041215">
    <property type="entry name" value="FlgO_dom"/>
</dbReference>
<evidence type="ECO:0000313" key="4">
    <source>
        <dbReference type="Proteomes" id="UP000256561"/>
    </source>
</evidence>
<feature type="chain" id="PRO_5017798696" description="FlgO domain-containing protein" evidence="1">
    <location>
        <begin position="27"/>
        <end position="242"/>
    </location>
</feature>
<feature type="signal peptide" evidence="1">
    <location>
        <begin position="1"/>
        <end position="26"/>
    </location>
</feature>
<organism evidence="3 4">
    <name type="scientific">Alteromonas aestuariivivens</name>
    <dbReference type="NCBI Taxonomy" id="1938339"/>
    <lineage>
        <taxon>Bacteria</taxon>
        <taxon>Pseudomonadati</taxon>
        <taxon>Pseudomonadota</taxon>
        <taxon>Gammaproteobacteria</taxon>
        <taxon>Alteromonadales</taxon>
        <taxon>Alteromonadaceae</taxon>
        <taxon>Alteromonas/Salinimonas group</taxon>
        <taxon>Alteromonas</taxon>
    </lineage>
</organism>
<dbReference type="RefSeq" id="WP_115593864.1">
    <property type="nucleotide sequence ID" value="NZ_QRHA01000009.1"/>
</dbReference>
<comment type="caution">
    <text evidence="3">The sequence shown here is derived from an EMBL/GenBank/DDBJ whole genome shotgun (WGS) entry which is preliminary data.</text>
</comment>
<sequence>MRQIAISATRISVACALVLALTGCSATRENFSYWFSEDGRAVKADEAVEAPRGSGLEYRPDSRDHAYKYEAQAQSDDRYRDPLQQGFSPSQTHKRLNDYAAQLAMDLMANATRMSTSDLVGIASFVRLNRSLQEPTVLGNQMAEYLMAELQDFGLAVVDYKLANGIQVTESGDLSLSRKGSELANQVAMDHILTGTLIEDGRGVRVNARIVSVENRQLVASASVYIPAFMVTSLNAVTQAGR</sequence>
<accession>A0A3D8M4T4</accession>
<reference evidence="4" key="1">
    <citation type="submission" date="2018-08" db="EMBL/GenBank/DDBJ databases">
        <authorList>
            <person name="Zhang J."/>
            <person name="Du Z.-J."/>
        </authorList>
    </citation>
    <scope>NUCLEOTIDE SEQUENCE [LARGE SCALE GENOMIC DNA]</scope>
    <source>
        <strain evidence="4">KCTC 52655</strain>
    </source>
</reference>
<dbReference type="EMBL" id="QRHA01000009">
    <property type="protein sequence ID" value="RDV24618.1"/>
    <property type="molecule type" value="Genomic_DNA"/>
</dbReference>
<feature type="domain" description="FlgO" evidence="2">
    <location>
        <begin position="102"/>
        <end position="228"/>
    </location>
</feature>
<protein>
    <recommendedName>
        <fullName evidence="2">FlgO domain-containing protein</fullName>
    </recommendedName>
</protein>
<name>A0A3D8M4T4_9ALTE</name>
<dbReference type="AlphaFoldDB" id="A0A3D8M4T4"/>
<dbReference type="OrthoDB" id="5296088at2"/>
<dbReference type="Proteomes" id="UP000256561">
    <property type="component" value="Unassembled WGS sequence"/>
</dbReference>
<dbReference type="Pfam" id="PF17680">
    <property type="entry name" value="FlgO"/>
    <property type="match status" value="1"/>
</dbReference>
<evidence type="ECO:0000256" key="1">
    <source>
        <dbReference type="SAM" id="SignalP"/>
    </source>
</evidence>
<evidence type="ECO:0000313" key="3">
    <source>
        <dbReference type="EMBL" id="RDV24618.1"/>
    </source>
</evidence>